<accession>A0A8S1RCU0</accession>
<dbReference type="AlphaFoldDB" id="A0A8S1RCU0"/>
<sequence>MEQRKLSQQSIISSIQQIDTNISNKKEDQIKKGSITPFNFKCQQDQYNVKLCGIVFDAIGAPDFFQFNNVQNNLIDISE</sequence>
<evidence type="ECO:0000313" key="1">
    <source>
        <dbReference type="EMBL" id="CAD8125828.1"/>
    </source>
</evidence>
<organism evidence="1 2">
    <name type="scientific">Paramecium sonneborni</name>
    <dbReference type="NCBI Taxonomy" id="65129"/>
    <lineage>
        <taxon>Eukaryota</taxon>
        <taxon>Sar</taxon>
        <taxon>Alveolata</taxon>
        <taxon>Ciliophora</taxon>
        <taxon>Intramacronucleata</taxon>
        <taxon>Oligohymenophorea</taxon>
        <taxon>Peniculida</taxon>
        <taxon>Parameciidae</taxon>
        <taxon>Paramecium</taxon>
    </lineage>
</organism>
<name>A0A8S1RCU0_9CILI</name>
<dbReference type="Proteomes" id="UP000692954">
    <property type="component" value="Unassembled WGS sequence"/>
</dbReference>
<reference evidence="1" key="1">
    <citation type="submission" date="2021-01" db="EMBL/GenBank/DDBJ databases">
        <authorList>
            <consortium name="Genoscope - CEA"/>
            <person name="William W."/>
        </authorList>
    </citation>
    <scope>NUCLEOTIDE SEQUENCE</scope>
</reference>
<evidence type="ECO:0000313" key="2">
    <source>
        <dbReference type="Proteomes" id="UP000692954"/>
    </source>
</evidence>
<proteinExistence type="predicted"/>
<dbReference type="EMBL" id="CAJJDN010000162">
    <property type="protein sequence ID" value="CAD8125828.1"/>
    <property type="molecule type" value="Genomic_DNA"/>
</dbReference>
<gene>
    <name evidence="1" type="ORF">PSON_ATCC_30995.1.T1620091</name>
</gene>
<comment type="caution">
    <text evidence="1">The sequence shown here is derived from an EMBL/GenBank/DDBJ whole genome shotgun (WGS) entry which is preliminary data.</text>
</comment>
<protein>
    <submittedName>
        <fullName evidence="1">Uncharacterized protein</fullName>
    </submittedName>
</protein>
<keyword evidence="2" id="KW-1185">Reference proteome</keyword>